<dbReference type="Proteomes" id="UP000198384">
    <property type="component" value="Unassembled WGS sequence"/>
</dbReference>
<protein>
    <submittedName>
        <fullName evidence="1">Uncharacterized protein</fullName>
    </submittedName>
</protein>
<reference evidence="1 2" key="1">
    <citation type="submission" date="2017-06" db="EMBL/GenBank/DDBJ databases">
        <authorList>
            <person name="Kim H.J."/>
            <person name="Triplett B.A."/>
        </authorList>
    </citation>
    <scope>NUCLEOTIDE SEQUENCE [LARGE SCALE GENOMIC DNA]</scope>
    <source>
        <strain evidence="1 2">DSM 29150</strain>
    </source>
</reference>
<organism evidence="1 2">
    <name type="scientific">Lutibacter agarilyticus</name>
    <dbReference type="NCBI Taxonomy" id="1109740"/>
    <lineage>
        <taxon>Bacteria</taxon>
        <taxon>Pseudomonadati</taxon>
        <taxon>Bacteroidota</taxon>
        <taxon>Flavobacteriia</taxon>
        <taxon>Flavobacteriales</taxon>
        <taxon>Flavobacteriaceae</taxon>
        <taxon>Lutibacter</taxon>
    </lineage>
</organism>
<evidence type="ECO:0000313" key="1">
    <source>
        <dbReference type="EMBL" id="SNR57944.1"/>
    </source>
</evidence>
<dbReference type="EMBL" id="FZNT01000006">
    <property type="protein sequence ID" value="SNR57944.1"/>
    <property type="molecule type" value="Genomic_DNA"/>
</dbReference>
<keyword evidence="2" id="KW-1185">Reference proteome</keyword>
<accession>A0A238XHY3</accession>
<proteinExistence type="predicted"/>
<name>A0A238XHY3_9FLAO</name>
<evidence type="ECO:0000313" key="2">
    <source>
        <dbReference type="Proteomes" id="UP000198384"/>
    </source>
</evidence>
<sequence length="314" mass="35660">MSGSLKLPGMQYKQYTFAFAQGDRIVFNYKELKNKAINKIEVFEMPSKLKFSRFKPTSISNEIITVPQTGIYVFKFTNTSLSKRVAELSIQRMPKDVSTIYFNTTPQKRIVSDTTFTTRIEKRLVKTIYETKPIIDKQQFYINSGSNAMFKGGKSRIVIPISLPVNTVEWYYTFSASRSEAEINKISSNMQLASELSQLIDQSGLLSFGIDQLTQPPGADYCDVYLIDHANYSKFINKEGFSHYPIGTRENILSGTVKVKANLPNSYLGIKNPDSMNGIHFAIEVVAIVKENIYETVEVKVPHITTQEMLFIED</sequence>
<dbReference type="AlphaFoldDB" id="A0A238XHY3"/>
<gene>
    <name evidence="1" type="ORF">SAMN06265371_10619</name>
</gene>